<evidence type="ECO:0000313" key="2">
    <source>
        <dbReference type="EMBL" id="GES01098.1"/>
    </source>
</evidence>
<keyword evidence="3" id="KW-1185">Reference proteome</keyword>
<comment type="caution">
    <text evidence="2">The sequence shown here is derived from an EMBL/GenBank/DDBJ whole genome shotgun (WGS) entry which is preliminary data.</text>
</comment>
<protein>
    <submittedName>
        <fullName evidence="2">Uncharacterized protein</fullName>
    </submittedName>
</protein>
<organism evidence="2 3">
    <name type="scientific">Acrocarpospora corrugata</name>
    <dbReference type="NCBI Taxonomy" id="35763"/>
    <lineage>
        <taxon>Bacteria</taxon>
        <taxon>Bacillati</taxon>
        <taxon>Actinomycetota</taxon>
        <taxon>Actinomycetes</taxon>
        <taxon>Streptosporangiales</taxon>
        <taxon>Streptosporangiaceae</taxon>
        <taxon>Acrocarpospora</taxon>
    </lineage>
</organism>
<accession>A0A5M3W3B2</accession>
<feature type="compositionally biased region" description="Basic and acidic residues" evidence="1">
    <location>
        <begin position="16"/>
        <end position="31"/>
    </location>
</feature>
<dbReference type="AlphaFoldDB" id="A0A5M3W3B2"/>
<evidence type="ECO:0000256" key="1">
    <source>
        <dbReference type="SAM" id="MobiDB-lite"/>
    </source>
</evidence>
<feature type="region of interest" description="Disordered" evidence="1">
    <location>
        <begin position="1"/>
        <end position="64"/>
    </location>
</feature>
<proteinExistence type="predicted"/>
<dbReference type="Proteomes" id="UP000334990">
    <property type="component" value="Unassembled WGS sequence"/>
</dbReference>
<reference evidence="2 3" key="1">
    <citation type="submission" date="2019-10" db="EMBL/GenBank/DDBJ databases">
        <title>Whole genome shotgun sequence of Acrocarpospora corrugata NBRC 13972.</title>
        <authorList>
            <person name="Ichikawa N."/>
            <person name="Kimura A."/>
            <person name="Kitahashi Y."/>
            <person name="Komaki H."/>
            <person name="Oguchi A."/>
        </authorList>
    </citation>
    <scope>NUCLEOTIDE SEQUENCE [LARGE SCALE GENOMIC DNA]</scope>
    <source>
        <strain evidence="2 3">NBRC 13972</strain>
    </source>
</reference>
<evidence type="ECO:0000313" key="3">
    <source>
        <dbReference type="Proteomes" id="UP000334990"/>
    </source>
</evidence>
<sequence length="64" mass="7444">MSPIIRDVRLRRRPRPPSERPVPFEKDDPRTFFRTGDGSRQPGKPASDYGDFIHAPWTQPILKT</sequence>
<gene>
    <name evidence="2" type="ORF">Acor_31620</name>
</gene>
<name>A0A5M3W3B2_9ACTN</name>
<dbReference type="EMBL" id="BLAD01000048">
    <property type="protein sequence ID" value="GES01098.1"/>
    <property type="molecule type" value="Genomic_DNA"/>
</dbReference>